<dbReference type="HOGENOM" id="CLU_046025_5_3_1"/>
<evidence type="ECO:0000313" key="3">
    <source>
        <dbReference type="EMBL" id="KIM35875.1"/>
    </source>
</evidence>
<dbReference type="OrthoDB" id="2535105at2759"/>
<reference evidence="3 4" key="1">
    <citation type="submission" date="2014-04" db="EMBL/GenBank/DDBJ databases">
        <authorList>
            <consortium name="DOE Joint Genome Institute"/>
            <person name="Kuo A."/>
            <person name="Gay G."/>
            <person name="Dore J."/>
            <person name="Kohler A."/>
            <person name="Nagy L.G."/>
            <person name="Floudas D."/>
            <person name="Copeland A."/>
            <person name="Barry K.W."/>
            <person name="Cichocki N."/>
            <person name="Veneault-Fourrey C."/>
            <person name="LaButti K."/>
            <person name="Lindquist E.A."/>
            <person name="Lipzen A."/>
            <person name="Lundell T."/>
            <person name="Morin E."/>
            <person name="Murat C."/>
            <person name="Sun H."/>
            <person name="Tunlid A."/>
            <person name="Henrissat B."/>
            <person name="Grigoriev I.V."/>
            <person name="Hibbett D.S."/>
            <person name="Martin F."/>
            <person name="Nordberg H.P."/>
            <person name="Cantor M.N."/>
            <person name="Hua S.X."/>
        </authorList>
    </citation>
    <scope>NUCLEOTIDE SEQUENCE [LARGE SCALE GENOMIC DNA]</scope>
    <source>
        <strain evidence="4">h7</strain>
    </source>
</reference>
<dbReference type="EMBL" id="KN831812">
    <property type="protein sequence ID" value="KIM35875.1"/>
    <property type="molecule type" value="Genomic_DNA"/>
</dbReference>
<feature type="transmembrane region" description="Helical" evidence="1">
    <location>
        <begin position="12"/>
        <end position="35"/>
    </location>
</feature>
<sequence>MVAVTLGNTMGAAFLGVIGSSILFGAIAVQVFMYYTHFPNDWKLQKISVAILMAMAVVHLVFGVHAVYFYVILNFGKYEAQKYIAWSFKLQTSLDVAIVLFIQALYAWRVQTLGKHFSRVWPWVVIGIVGVGWIFGIMLAVRTYQTKEWASVREFHWVLFGSLAFATSIDFVIAVTICYYLRKSHSVFTTTNNRILKIMHYTLVCGFFTSICSSTALICLAIMPNTLVFIGIDFLLPRLYMNSYMALLNARRIISEQEASSFNMTGVFNNFRSQLATERLERKTSATSITVETEIISDQCTPQLTKSSYLGGKADP</sequence>
<dbReference type="STRING" id="686832.A0A0C3BGL3"/>
<keyword evidence="1" id="KW-1133">Transmembrane helix</keyword>
<protein>
    <recommendedName>
        <fullName evidence="2">DUF6534 domain-containing protein</fullName>
    </recommendedName>
</protein>
<reference evidence="4" key="2">
    <citation type="submission" date="2015-01" db="EMBL/GenBank/DDBJ databases">
        <title>Evolutionary Origins and Diversification of the Mycorrhizal Mutualists.</title>
        <authorList>
            <consortium name="DOE Joint Genome Institute"/>
            <consortium name="Mycorrhizal Genomics Consortium"/>
            <person name="Kohler A."/>
            <person name="Kuo A."/>
            <person name="Nagy L.G."/>
            <person name="Floudas D."/>
            <person name="Copeland A."/>
            <person name="Barry K.W."/>
            <person name="Cichocki N."/>
            <person name="Veneault-Fourrey C."/>
            <person name="LaButti K."/>
            <person name="Lindquist E.A."/>
            <person name="Lipzen A."/>
            <person name="Lundell T."/>
            <person name="Morin E."/>
            <person name="Murat C."/>
            <person name="Riley R."/>
            <person name="Ohm R."/>
            <person name="Sun H."/>
            <person name="Tunlid A."/>
            <person name="Henrissat B."/>
            <person name="Grigoriev I.V."/>
            <person name="Hibbett D.S."/>
            <person name="Martin F."/>
        </authorList>
    </citation>
    <scope>NUCLEOTIDE SEQUENCE [LARGE SCALE GENOMIC DNA]</scope>
    <source>
        <strain evidence="4">h7</strain>
    </source>
</reference>
<dbReference type="Pfam" id="PF20152">
    <property type="entry name" value="DUF6534"/>
    <property type="match status" value="1"/>
</dbReference>
<evidence type="ECO:0000259" key="2">
    <source>
        <dbReference type="Pfam" id="PF20152"/>
    </source>
</evidence>
<feature type="transmembrane region" description="Helical" evidence="1">
    <location>
        <begin position="157"/>
        <end position="181"/>
    </location>
</feature>
<proteinExistence type="predicted"/>
<accession>A0A0C3BGL3</accession>
<gene>
    <name evidence="3" type="ORF">M413DRAFT_324344</name>
</gene>
<keyword evidence="4" id="KW-1185">Reference proteome</keyword>
<dbReference type="AlphaFoldDB" id="A0A0C3BGL3"/>
<feature type="transmembrane region" description="Helical" evidence="1">
    <location>
        <begin position="47"/>
        <end position="71"/>
    </location>
</feature>
<evidence type="ECO:0000256" key="1">
    <source>
        <dbReference type="SAM" id="Phobius"/>
    </source>
</evidence>
<organism evidence="3 4">
    <name type="scientific">Hebeloma cylindrosporum</name>
    <dbReference type="NCBI Taxonomy" id="76867"/>
    <lineage>
        <taxon>Eukaryota</taxon>
        <taxon>Fungi</taxon>
        <taxon>Dikarya</taxon>
        <taxon>Basidiomycota</taxon>
        <taxon>Agaricomycotina</taxon>
        <taxon>Agaricomycetes</taxon>
        <taxon>Agaricomycetidae</taxon>
        <taxon>Agaricales</taxon>
        <taxon>Agaricineae</taxon>
        <taxon>Hymenogastraceae</taxon>
        <taxon>Hebeloma</taxon>
    </lineage>
</organism>
<name>A0A0C3BGL3_HEBCY</name>
<dbReference type="PANTHER" id="PTHR40465:SF1">
    <property type="entry name" value="DUF6534 DOMAIN-CONTAINING PROTEIN"/>
    <property type="match status" value="1"/>
</dbReference>
<evidence type="ECO:0000313" key="4">
    <source>
        <dbReference type="Proteomes" id="UP000053424"/>
    </source>
</evidence>
<keyword evidence="1" id="KW-0472">Membrane</keyword>
<dbReference type="InterPro" id="IPR045339">
    <property type="entry name" value="DUF6534"/>
</dbReference>
<keyword evidence="1" id="KW-0812">Transmembrane</keyword>
<feature type="domain" description="DUF6534" evidence="2">
    <location>
        <begin position="167"/>
        <end position="252"/>
    </location>
</feature>
<dbReference type="PANTHER" id="PTHR40465">
    <property type="entry name" value="CHROMOSOME 1, WHOLE GENOME SHOTGUN SEQUENCE"/>
    <property type="match status" value="1"/>
</dbReference>
<feature type="transmembrane region" description="Helical" evidence="1">
    <location>
        <begin position="83"/>
        <end position="108"/>
    </location>
</feature>
<feature type="transmembrane region" description="Helical" evidence="1">
    <location>
        <begin position="120"/>
        <end position="145"/>
    </location>
</feature>
<dbReference type="Proteomes" id="UP000053424">
    <property type="component" value="Unassembled WGS sequence"/>
</dbReference>